<comment type="caution">
    <text evidence="8">Lacks conserved residue(s) required for the propagation of feature annotation.</text>
</comment>
<dbReference type="InterPro" id="IPR020806">
    <property type="entry name" value="PKS_PP-bd"/>
</dbReference>
<feature type="region of interest" description="Disordered" evidence="9">
    <location>
        <begin position="1526"/>
        <end position="1545"/>
    </location>
</feature>
<evidence type="ECO:0000256" key="6">
    <source>
        <dbReference type="ARBA" id="ARBA00022679"/>
    </source>
</evidence>
<feature type="domain" description="Carrier" evidence="10">
    <location>
        <begin position="541"/>
        <end position="618"/>
    </location>
</feature>
<feature type="domain" description="Carrier" evidence="10">
    <location>
        <begin position="2011"/>
        <end position="2084"/>
    </location>
</feature>
<evidence type="ECO:0000259" key="12">
    <source>
        <dbReference type="PROSITE" id="PS52019"/>
    </source>
</evidence>
<evidence type="ECO:0000256" key="8">
    <source>
        <dbReference type="PROSITE-ProRule" id="PRU01363"/>
    </source>
</evidence>
<evidence type="ECO:0000256" key="2">
    <source>
        <dbReference type="ARBA" id="ARBA00004792"/>
    </source>
</evidence>
<feature type="domain" description="Ketosynthase family 3 (KS3)" evidence="11">
    <location>
        <begin position="2138"/>
        <end position="2554"/>
    </location>
</feature>
<feature type="active site" description="Proton donor; for dehydratase activity" evidence="8">
    <location>
        <position position="842"/>
    </location>
</feature>
<dbReference type="SMART" id="SM00823">
    <property type="entry name" value="PKS_PP"/>
    <property type="match status" value="5"/>
</dbReference>
<accession>A0ABW9IMV3</accession>
<gene>
    <name evidence="13" type="ORF">ACKI1S_24825</name>
</gene>
<dbReference type="SMART" id="SM01294">
    <property type="entry name" value="PKS_PP_betabranch"/>
    <property type="match status" value="1"/>
</dbReference>
<dbReference type="InterPro" id="IPR049552">
    <property type="entry name" value="PKS_DH_N"/>
</dbReference>
<dbReference type="InterPro" id="IPR049551">
    <property type="entry name" value="PKS_DH_C"/>
</dbReference>
<dbReference type="InterPro" id="IPR020807">
    <property type="entry name" value="PKS_DH"/>
</dbReference>
<dbReference type="SMART" id="SM00825">
    <property type="entry name" value="PKS_KS"/>
    <property type="match status" value="2"/>
</dbReference>
<dbReference type="RefSeq" id="WP_369276886.1">
    <property type="nucleotide sequence ID" value="NZ_JBJVMW010000017.1"/>
</dbReference>
<feature type="region of interest" description="Disordered" evidence="9">
    <location>
        <begin position="2097"/>
        <end position="2138"/>
    </location>
</feature>
<dbReference type="Pfam" id="PF21089">
    <property type="entry name" value="PKS_DH_N"/>
    <property type="match status" value="2"/>
</dbReference>
<feature type="domain" description="PKS/mFAS DH" evidence="12">
    <location>
        <begin position="639"/>
        <end position="928"/>
    </location>
</feature>
<feature type="region of interest" description="C-terminal hotdog fold" evidence="8">
    <location>
        <begin position="129"/>
        <end position="278"/>
    </location>
</feature>
<dbReference type="PROSITE" id="PS50075">
    <property type="entry name" value="CARRIER"/>
    <property type="match status" value="5"/>
</dbReference>
<dbReference type="PROSITE" id="PS52004">
    <property type="entry name" value="KS3_2"/>
    <property type="match status" value="2"/>
</dbReference>
<proteinExistence type="predicted"/>
<keyword evidence="14" id="KW-1185">Reference proteome</keyword>
<dbReference type="CDD" id="cd00833">
    <property type="entry name" value="PKS"/>
    <property type="match status" value="2"/>
</dbReference>
<feature type="region of interest" description="Disordered" evidence="9">
    <location>
        <begin position="625"/>
        <end position="652"/>
    </location>
</feature>
<dbReference type="InterPro" id="IPR054514">
    <property type="entry name" value="RhiE-like_linker"/>
</dbReference>
<dbReference type="InterPro" id="IPR036291">
    <property type="entry name" value="NAD(P)-bd_dom_sf"/>
</dbReference>
<feature type="domain" description="Carrier" evidence="10">
    <location>
        <begin position="2752"/>
        <end position="2829"/>
    </location>
</feature>
<evidence type="ECO:0000256" key="5">
    <source>
        <dbReference type="ARBA" id="ARBA00022553"/>
    </source>
</evidence>
<evidence type="ECO:0000256" key="3">
    <source>
        <dbReference type="ARBA" id="ARBA00022450"/>
    </source>
</evidence>
<dbReference type="Pfam" id="PF08659">
    <property type="entry name" value="KR"/>
    <property type="match status" value="1"/>
</dbReference>
<feature type="active site" description="Proton acceptor; for dehydratase activity" evidence="8">
    <location>
        <position position="670"/>
    </location>
</feature>
<dbReference type="InterPro" id="IPR036736">
    <property type="entry name" value="ACP-like_sf"/>
</dbReference>
<dbReference type="Pfam" id="PF22336">
    <property type="entry name" value="RhiE-like_linker"/>
    <property type="match status" value="2"/>
</dbReference>
<dbReference type="Gene3D" id="3.40.50.720">
    <property type="entry name" value="NAD(P)-binding Rossmann-like Domain"/>
    <property type="match status" value="1"/>
</dbReference>
<dbReference type="PROSITE" id="PS52019">
    <property type="entry name" value="PKS_MFAS_DH"/>
    <property type="match status" value="2"/>
</dbReference>
<dbReference type="InterPro" id="IPR006162">
    <property type="entry name" value="Ppantetheine_attach_site"/>
</dbReference>
<dbReference type="InterPro" id="IPR009081">
    <property type="entry name" value="PP-bd_ACP"/>
</dbReference>
<comment type="caution">
    <text evidence="13">The sequence shown here is derived from an EMBL/GenBank/DDBJ whole genome shotgun (WGS) entry which is preliminary data.</text>
</comment>
<evidence type="ECO:0000256" key="7">
    <source>
        <dbReference type="ARBA" id="ARBA00022737"/>
    </source>
</evidence>
<dbReference type="PROSITE" id="PS00012">
    <property type="entry name" value="PHOSPHOPANTETHEINE"/>
    <property type="match status" value="2"/>
</dbReference>
<dbReference type="Gene3D" id="3.40.47.10">
    <property type="match status" value="2"/>
</dbReference>
<keyword evidence="6" id="KW-0808">Transferase</keyword>
<dbReference type="InterPro" id="IPR049900">
    <property type="entry name" value="PKS_mFAS_DH"/>
</dbReference>
<organism evidence="13 14">
    <name type="scientific">Streptomyces galilaeus</name>
    <dbReference type="NCBI Taxonomy" id="33899"/>
    <lineage>
        <taxon>Bacteria</taxon>
        <taxon>Bacillati</taxon>
        <taxon>Actinomycetota</taxon>
        <taxon>Actinomycetes</taxon>
        <taxon>Kitasatosporales</taxon>
        <taxon>Streptomycetaceae</taxon>
        <taxon>Streptomyces</taxon>
    </lineage>
</organism>
<dbReference type="EMBL" id="JBJVNE010000012">
    <property type="protein sequence ID" value="MFM9649358.1"/>
    <property type="molecule type" value="Genomic_DNA"/>
</dbReference>
<dbReference type="InterPro" id="IPR057326">
    <property type="entry name" value="KR_dom"/>
</dbReference>
<dbReference type="InterPro" id="IPR014030">
    <property type="entry name" value="Ketoacyl_synth_N"/>
</dbReference>
<feature type="domain" description="Ketosynthase family 3 (KS3)" evidence="11">
    <location>
        <begin position="936"/>
        <end position="1358"/>
    </location>
</feature>
<dbReference type="SMART" id="SM00822">
    <property type="entry name" value="PKS_KR"/>
    <property type="match status" value="1"/>
</dbReference>
<comment type="pathway">
    <text evidence="2">Antibiotic biosynthesis.</text>
</comment>
<dbReference type="Pfam" id="PF02801">
    <property type="entry name" value="Ketoacyl-synt_C"/>
    <property type="match status" value="2"/>
</dbReference>
<feature type="region of interest" description="N-terminal hotdog fold" evidence="8">
    <location>
        <begin position="639"/>
        <end position="762"/>
    </location>
</feature>
<dbReference type="InterPro" id="IPR050091">
    <property type="entry name" value="PKS_NRPS_Biosynth_Enz"/>
</dbReference>
<evidence type="ECO:0000256" key="4">
    <source>
        <dbReference type="ARBA" id="ARBA00022490"/>
    </source>
</evidence>
<name>A0ABW9IMV3_STRGJ</name>
<protein>
    <submittedName>
        <fullName evidence="13">SDR family NAD(P)-dependent oxidoreductase</fullName>
    </submittedName>
</protein>
<keyword evidence="4" id="KW-0963">Cytoplasm</keyword>
<keyword evidence="3" id="KW-0596">Phosphopantetheine</keyword>
<dbReference type="Pfam" id="PF00550">
    <property type="entry name" value="PP-binding"/>
    <property type="match status" value="5"/>
</dbReference>
<dbReference type="Pfam" id="PF14765">
    <property type="entry name" value="PS-DH"/>
    <property type="match status" value="2"/>
</dbReference>
<evidence type="ECO:0000256" key="1">
    <source>
        <dbReference type="ARBA" id="ARBA00004496"/>
    </source>
</evidence>
<feature type="region of interest" description="N-terminal hotdog fold" evidence="8">
    <location>
        <begin position="1"/>
        <end position="116"/>
    </location>
</feature>
<evidence type="ECO:0000259" key="11">
    <source>
        <dbReference type="PROSITE" id="PS52004"/>
    </source>
</evidence>
<dbReference type="SMART" id="SM00826">
    <property type="entry name" value="PKS_DH"/>
    <property type="match status" value="2"/>
</dbReference>
<dbReference type="InterPro" id="IPR013968">
    <property type="entry name" value="PKS_KR"/>
</dbReference>
<dbReference type="SUPFAM" id="SSF53901">
    <property type="entry name" value="Thiolase-like"/>
    <property type="match status" value="2"/>
</dbReference>
<evidence type="ECO:0000313" key="14">
    <source>
        <dbReference type="Proteomes" id="UP001631993"/>
    </source>
</evidence>
<dbReference type="InterPro" id="IPR042104">
    <property type="entry name" value="PKS_dehydratase_sf"/>
</dbReference>
<sequence>MTALRTFTETFTVTADNPLLHGHVVYGRSLMPGVGYVDLVLQVLARQGQPMPEVELRNLTILAPLVAGPGEAVLTTVEGRPAAGGGQRIEVRSRRAQDTADVLHAVVTAHHRGAVAFTERLPLPVQGVTRSTTMDEIYTWCREYDLFHSGLMKLGGVVHHRPGDWIAELELAPEHQDSTGAFLFHPALFEAGLLGGGVALGMLHGDNDGPGLYLPLMFDQFRAAGPLGGRCYVRVPADSVRRDDELIRLVVEFYDEDGRKVAEVGQFVAKRIRAAGALDVRGGTPGGSSAVVAAPAVPVVDSVAVSGVLRELVGARLGVSADVVDVGLGYYELGLGSADLLGLVGELEGRLSVELSPTVMFEYRTIAELAAWLEPQLPAGGVAAALSVPTPAVPSVPAPAVPVVDSVAVSGVLRELVGARLGVSADVVDVGLGYYELGLGSADLLGLVGELEGRLSVELSPTVMFEYRTIAELAAWLEPQLPAGGVTAAPSGPAPVAPSVPAPAVPAPAVPISAAPSTPAQAPAGAPVARVAASAAPDTSDAVSAVRTALTEDVAALLGVHAADVQPDAEFGEFGLDLGGRARLAARVNERYGLALTPGVFGEHRTPQAMASHLVGAHGVRNTPPAGSDAPDTTVPRTHPLLQRTVPGGPADEMTYETRFDGSEPYLRDHRVRGGLVLPGVAHLEMARVAVARTLGREDAAAVRLTDVVWLRAAVHGPDELTLRVRVRTGGQGCAYEILAVAPDGATTLCGQGRASLAEDATPRTLPLAELRAACAGTTYSGEHVYGLYDALGLEYGPSQRSLTELRTGRDAEGRRQVLAELRLPEQAEPLPGGLLHPSILDGALQSTIGLWLGDGGSATLALPFALTRADALAAPPARAYAWIRHRSGSGTDRASARLDVTVLDEQGRVCAELTGLSSRPLPTVETPAEPEAVRPGDIAVIGVSGRYPEAADLEEFWQNLRAGRDCVREVPAGRWDHGRYAEAGAGGWGGFLDDIDRFDPLFFHISLLEADYLDPQERLFLQCAHHTLEDAGYTPDRLSHGAKVGVFVGVMYQEYQLLGAQAQERGRPDALWGSASTVANRVSYFYDFHGPSMAVDTMCSSSLTAVHLACEAIRSGQCDTALAGGVNLTPHPNKHLVLGQRKFLSSDGRCRSFGEGGDGYVPGEGVGAVLLKPLERAIADGDQIHGVIKGTAVNHGGRTSGYSVPTPVAQGKVIAEALTAAGVDPRALSYLEAHGTGTSLGDPIEVSGLEQAFSRAGGAPEQLAIGSVKSNIGHLESAAGIAALTKVLLQMRHGELVPSLHSATLNPHIDFDRTPLRVQRTLQPWPRPVREGRTLPRVAGVSSFGGGGSNAHVVIAEYRPPARPAEAPAAGRPVLLVLSAKSEAQLAEQARRLHARLGEAADADLPAIAWTLQTGRMALEERLAFAATSLAEARERLAAFAAGPAVTGPWHRGTVSPVRPSDTPVVRAALNAWTRQGSYEDLLARWADGAEVRWEDTWPAGSAVRRVSLPGYPFARERCWFDLDTQGAPHRPAPPTGSASADGAHGTDVVLLRPEWADRAAPTAAAGVFAERHVVVLGLGADGDRDALRDALPPGTECTVLDVADGPPDRQYTDAVRQVFTLTRRLLEQGVRRPALLQVAAVGDSDRPACLSGLGALLRTAHLENPKLHTQYLECLDGASPATVAARLTAEATTAPEPEVRHHDGRRQVRRLTEVTAARPAAAPWREDGVYLITGGIGGLGLITARDIAATVGRATVVLAGRSPLTDERRAVLEDLRTTGLTVRYETVDVADRDALGALLARTTADHGPLTGVLHAAGVIEDNFVVRKSPGELDRVLAPKVAGLVHLDELTQEQPLELFLCFSSLAGAFGNPGQSDYAAANAFMDAYAAHRARLVDAGMRNGRTVSVNWPLWDEGGMGAEGPVREQLRALGLAPLDTERGLAALHQALAGAGGGVTEGRLLVVAGDREALLTRLTERAGEAAARTAAAPAPEALAPATVAGGGSAPSVEDRAVAHLRRVLASALGLGPERLDPDTPLERYGMDSVLAVTMVQPLEDTFGPLPRTLLFEVRTVRGLAGYLADEHAEALRALVGEPAPDAARRETPQPQTALGEAPQPRTAAPVTVRTNTTAPVPPPTGQDIAVIGIGGRYPHADDLDAFWAALREGRDCVTEVPADRWKTDGGARYGAFLDGIDRFDPLHFGISPREASAMDPQQRLFLETVWHLLEQGGVTQEVIERRYGRRVGVYVGAAYQMYRADASEPVLAALTSSASYNLIANRVSHFFGLEGPSLAVDSMCTSSAMAVHLACADLLRGECELAVAGGVNLTVHEDKYVALSEMQLLGTHPGSRSFRDGDGYLPAEAVGAVLLKPLDAALRDGDTVLAVLKSTSSLHAGRSNGFMTPSHRTQVATMRRALERAGAEPGSIGYVESAANGTAFADEVELRALREVFAGVTAPVPVGAVKSNLGHPEAASGIAQLTKVVLQLQHGQIAPLVDVGTANPRLNLDGSPLELCDRLTDWEPRGGTDTGGPSRPRRALINCVAAGGSHVSMVVEAPPAAVEVRTVTPDTVPQVVVVSARTEERLHAAVLRLLDHLADLPGEDGGDGSDSTVSLADIAYTTQLGREPLSERLAVVAADRAELAQALAGHLAGTATTAPVLRGNAGDDPGPWASVLSGARGEAFLAGLAEDRALEDLAALWVRGVRVPWSALHTGRRRAVPLPATAFEAGSYWVGRDPQAAVPERRAQEPAPTAGAVTDAEQTMRQAWADVLQVDAATLTARTDFFSLGGNSLLATRLINLLKERAGVELPVETVFATPRLHDMARELGERFLVAGDTSTAELDLILGSIALVEHMSDEELDALDIES</sequence>
<dbReference type="SUPFAM" id="SSF47336">
    <property type="entry name" value="ACP-like"/>
    <property type="match status" value="5"/>
</dbReference>
<comment type="subcellular location">
    <subcellularLocation>
        <location evidence="1">Cytoplasm</location>
    </subcellularLocation>
</comment>
<dbReference type="Gene3D" id="1.10.1200.10">
    <property type="entry name" value="ACP-like"/>
    <property type="match status" value="5"/>
</dbReference>
<dbReference type="Proteomes" id="UP001631993">
    <property type="component" value="Unassembled WGS sequence"/>
</dbReference>
<evidence type="ECO:0000256" key="9">
    <source>
        <dbReference type="SAM" id="MobiDB-lite"/>
    </source>
</evidence>
<evidence type="ECO:0000313" key="13">
    <source>
        <dbReference type="EMBL" id="MFM9649358.1"/>
    </source>
</evidence>
<keyword evidence="7" id="KW-0677">Repeat</keyword>
<dbReference type="SUPFAM" id="SSF51735">
    <property type="entry name" value="NAD(P)-binding Rossmann-fold domains"/>
    <property type="match status" value="2"/>
</dbReference>
<evidence type="ECO:0000259" key="10">
    <source>
        <dbReference type="PROSITE" id="PS50075"/>
    </source>
</evidence>
<dbReference type="CDD" id="cd08953">
    <property type="entry name" value="KR_2_SDR_x"/>
    <property type="match status" value="1"/>
</dbReference>
<dbReference type="Gene3D" id="1.10.1240.100">
    <property type="match status" value="2"/>
</dbReference>
<dbReference type="InterPro" id="IPR016039">
    <property type="entry name" value="Thiolase-like"/>
</dbReference>
<feature type="domain" description="Carrier" evidence="10">
    <location>
        <begin position="303"/>
        <end position="377"/>
    </location>
</feature>
<dbReference type="PANTHER" id="PTHR43775:SF37">
    <property type="entry name" value="SI:DKEY-61P9.11"/>
    <property type="match status" value="1"/>
</dbReference>
<dbReference type="InterPro" id="IPR020841">
    <property type="entry name" value="PKS_Beta-ketoAc_synthase_dom"/>
</dbReference>
<feature type="domain" description="PKS/mFAS DH" evidence="12">
    <location>
        <begin position="1"/>
        <end position="278"/>
    </location>
</feature>
<feature type="region of interest" description="C-terminal hotdog fold" evidence="8">
    <location>
        <begin position="776"/>
        <end position="928"/>
    </location>
</feature>
<dbReference type="PANTHER" id="PTHR43775">
    <property type="entry name" value="FATTY ACID SYNTHASE"/>
    <property type="match status" value="1"/>
</dbReference>
<dbReference type="Gene3D" id="3.10.129.110">
    <property type="entry name" value="Polyketide synthase dehydratase"/>
    <property type="match status" value="2"/>
</dbReference>
<keyword evidence="5" id="KW-0597">Phosphoprotein</keyword>
<reference evidence="13 14" key="1">
    <citation type="submission" date="2024-12" db="EMBL/GenBank/DDBJ databases">
        <title>Forecasting of Potato common scab and diversities of Pathogenic streptomyces spp. in china.</title>
        <authorList>
            <person name="Handique U."/>
            <person name="Wu J."/>
        </authorList>
    </citation>
    <scope>NUCLEOTIDE SEQUENCE [LARGE SCALE GENOMIC DNA]</scope>
    <source>
        <strain evidence="13 14">ZRIMU1585</strain>
    </source>
</reference>
<feature type="domain" description="Carrier" evidence="10">
    <location>
        <begin position="407"/>
        <end position="481"/>
    </location>
</feature>
<dbReference type="Pfam" id="PF00109">
    <property type="entry name" value="ketoacyl-synt"/>
    <property type="match status" value="2"/>
</dbReference>
<dbReference type="InterPro" id="IPR014031">
    <property type="entry name" value="Ketoacyl_synth_C"/>
</dbReference>